<keyword evidence="2" id="KW-0472">Membrane</keyword>
<name>A0A4Z0V2M0_9BACT</name>
<dbReference type="AlphaFoldDB" id="A0A4Z0V2M0"/>
<keyword evidence="1" id="KW-0802">TPR repeat</keyword>
<dbReference type="RefSeq" id="WP_135472164.1">
    <property type="nucleotide sequence ID" value="NZ_CASCNC010000031.1"/>
</dbReference>
<dbReference type="EMBL" id="SJSA01000002">
    <property type="protein sequence ID" value="TGG36427.1"/>
    <property type="molecule type" value="Genomic_DNA"/>
</dbReference>
<evidence type="ECO:0000256" key="1">
    <source>
        <dbReference type="PROSITE-ProRule" id="PRU00339"/>
    </source>
</evidence>
<comment type="caution">
    <text evidence="4">The sequence shown here is derived from an EMBL/GenBank/DDBJ whole genome shotgun (WGS) entry which is preliminary data.</text>
</comment>
<protein>
    <submittedName>
        <fullName evidence="4">Tetratricopeptide repeat protein</fullName>
    </submittedName>
</protein>
<sequence length="260" mass="28799">MKKLLFAILMLLGTFAASRAESPLISQADSAYNADNFRLAADIYLNVIQEEGPSAKLYYNLGNSYYRLGEMGNAILSYERALRLDPADEDARNNLAFVNARITDRPGERGTFLGNALDAMSAYAHSNVWAWMAFTCFILTLVALIAYLFSQVVKIRKIGFFGGIFTFIATCVCLFFSFRAAAIATDSNAAIITVPSTILSTTPRVPQDRNQEAMLLHEGTKVTILDSVRSTTDSIHSLWYDVEVDNAHRAWINANAVQKI</sequence>
<evidence type="ECO:0000313" key="5">
    <source>
        <dbReference type="Proteomes" id="UP000297635"/>
    </source>
</evidence>
<reference evidence="4 5" key="1">
    <citation type="submission" date="2019-02" db="EMBL/GenBank/DDBJ databases">
        <title>Isolation and identification of novel species under the genus Muribaculum.</title>
        <authorList>
            <person name="Miyake S."/>
            <person name="Ding Y."/>
            <person name="Low A."/>
            <person name="Soh M."/>
            <person name="Seedorf H."/>
        </authorList>
    </citation>
    <scope>NUCLEOTIDE SEQUENCE [LARGE SCALE GENOMIC DNA]</scope>
    <source>
        <strain evidence="4 5">TLL-A3</strain>
    </source>
</reference>
<evidence type="ECO:0000256" key="3">
    <source>
        <dbReference type="SAM" id="SignalP"/>
    </source>
</evidence>
<dbReference type="Gene3D" id="1.25.40.10">
    <property type="entry name" value="Tetratricopeptide repeat domain"/>
    <property type="match status" value="1"/>
</dbReference>
<dbReference type="PROSITE" id="PS50293">
    <property type="entry name" value="TPR_REGION"/>
    <property type="match status" value="1"/>
</dbReference>
<accession>A0A4Z0V2M0</accession>
<dbReference type="Proteomes" id="UP000297635">
    <property type="component" value="Unassembled WGS sequence"/>
</dbReference>
<organism evidence="4 5">
    <name type="scientific">Duncaniella freteri</name>
    <dbReference type="NCBI Taxonomy" id="2530391"/>
    <lineage>
        <taxon>Bacteria</taxon>
        <taxon>Pseudomonadati</taxon>
        <taxon>Bacteroidota</taxon>
        <taxon>Bacteroidia</taxon>
        <taxon>Bacteroidales</taxon>
        <taxon>Muribaculaceae</taxon>
        <taxon>Duncaniella</taxon>
    </lineage>
</organism>
<dbReference type="PROSITE" id="PS50005">
    <property type="entry name" value="TPR"/>
    <property type="match status" value="1"/>
</dbReference>
<feature type="signal peptide" evidence="3">
    <location>
        <begin position="1"/>
        <end position="19"/>
    </location>
</feature>
<keyword evidence="2" id="KW-1133">Transmembrane helix</keyword>
<keyword evidence="5" id="KW-1185">Reference proteome</keyword>
<feature type="transmembrane region" description="Helical" evidence="2">
    <location>
        <begin position="128"/>
        <end position="149"/>
    </location>
</feature>
<dbReference type="SUPFAM" id="SSF48452">
    <property type="entry name" value="TPR-like"/>
    <property type="match status" value="1"/>
</dbReference>
<gene>
    <name evidence="4" type="ORF">EZ315_11250</name>
</gene>
<proteinExistence type="predicted"/>
<evidence type="ECO:0000313" key="4">
    <source>
        <dbReference type="EMBL" id="TGG36427.1"/>
    </source>
</evidence>
<dbReference type="InterPro" id="IPR011990">
    <property type="entry name" value="TPR-like_helical_dom_sf"/>
</dbReference>
<dbReference type="InterPro" id="IPR019734">
    <property type="entry name" value="TPR_rpt"/>
</dbReference>
<dbReference type="Pfam" id="PF00515">
    <property type="entry name" value="TPR_1"/>
    <property type="match status" value="1"/>
</dbReference>
<feature type="chain" id="PRO_5021255551" evidence="3">
    <location>
        <begin position="20"/>
        <end position="260"/>
    </location>
</feature>
<dbReference type="GeneID" id="82150365"/>
<feature type="transmembrane region" description="Helical" evidence="2">
    <location>
        <begin position="158"/>
        <end position="178"/>
    </location>
</feature>
<dbReference type="SMART" id="SM00028">
    <property type="entry name" value="TPR"/>
    <property type="match status" value="1"/>
</dbReference>
<keyword evidence="3" id="KW-0732">Signal</keyword>
<feature type="repeat" description="TPR" evidence="1">
    <location>
        <begin position="55"/>
        <end position="88"/>
    </location>
</feature>
<evidence type="ECO:0000256" key="2">
    <source>
        <dbReference type="SAM" id="Phobius"/>
    </source>
</evidence>
<keyword evidence="2" id="KW-0812">Transmembrane</keyword>